<evidence type="ECO:0000256" key="3">
    <source>
        <dbReference type="PIRSR" id="PIRSR620019-2"/>
    </source>
</evidence>
<evidence type="ECO:0000256" key="2">
    <source>
        <dbReference type="PIRSR" id="PIRSR620019-1"/>
    </source>
</evidence>
<feature type="active site" description="Proton acceptor" evidence="2">
    <location>
        <position position="136"/>
    </location>
</feature>
<proteinExistence type="inferred from homology"/>
<accession>A0A7X3LV04</accession>
<evidence type="ECO:0000313" key="5">
    <source>
        <dbReference type="EMBL" id="MXN65573.1"/>
    </source>
</evidence>
<protein>
    <recommendedName>
        <fullName evidence="4">PglD N-terminal domain-containing protein</fullName>
    </recommendedName>
</protein>
<comment type="caution">
    <text evidence="5">The sequence shown here is derived from an EMBL/GenBank/DDBJ whole genome shotgun (WGS) entry which is preliminary data.</text>
</comment>
<dbReference type="Pfam" id="PF17836">
    <property type="entry name" value="PglD_N"/>
    <property type="match status" value="1"/>
</dbReference>
<dbReference type="InterPro" id="IPR050179">
    <property type="entry name" value="Trans_hexapeptide_repeat"/>
</dbReference>
<evidence type="ECO:0000313" key="6">
    <source>
        <dbReference type="Proteomes" id="UP000433101"/>
    </source>
</evidence>
<keyword evidence="6" id="KW-1185">Reference proteome</keyword>
<dbReference type="InterPro" id="IPR020019">
    <property type="entry name" value="AcTrfase_PglD-like"/>
</dbReference>
<reference evidence="5 6" key="1">
    <citation type="submission" date="2019-12" db="EMBL/GenBank/DDBJ databases">
        <authorList>
            <person name="Li M."/>
        </authorList>
    </citation>
    <scope>NUCLEOTIDE SEQUENCE [LARGE SCALE GENOMIC DNA]</scope>
    <source>
        <strain evidence="5 6">GBMRC 2046</strain>
    </source>
</reference>
<dbReference type="InterPro" id="IPR041561">
    <property type="entry name" value="PglD_N"/>
</dbReference>
<gene>
    <name evidence="5" type="ORF">GR183_11730</name>
</gene>
<feature type="binding site" evidence="3">
    <location>
        <position position="69"/>
    </location>
    <ligand>
        <name>substrate</name>
    </ligand>
</feature>
<comment type="similarity">
    <text evidence="1">Belongs to the transferase hexapeptide repeat family.</text>
</comment>
<dbReference type="EMBL" id="WUMV01000003">
    <property type="protein sequence ID" value="MXN65573.1"/>
    <property type="molecule type" value="Genomic_DNA"/>
</dbReference>
<sequence length="208" mass="21612">MSGDLIILGAGGHAKVVAELAQLQGWVVQGFFDPALPADSTVLGLPLLEKDPFDRPAWMKERAFFVAIGDNDIRWREFRRLIDIGVTIPTLVHPTAIVSPSATIGAGSVVMAGAVVQSEARVGEAAVINTSASIDHDCAVKDGAFIGPGAILCGHVSVAEHAFVGAGSIVMPKAEIGIHAFVKAGTRVCHGNSKFAKAAIARSTGHDE</sequence>
<feature type="domain" description="PglD N-terminal" evidence="4">
    <location>
        <begin position="4"/>
        <end position="81"/>
    </location>
</feature>
<dbReference type="PANTHER" id="PTHR43300">
    <property type="entry name" value="ACETYLTRANSFERASE"/>
    <property type="match status" value="1"/>
</dbReference>
<dbReference type="AlphaFoldDB" id="A0A7X3LV04"/>
<dbReference type="InterPro" id="IPR011004">
    <property type="entry name" value="Trimer_LpxA-like_sf"/>
</dbReference>
<dbReference type="SUPFAM" id="SSF51161">
    <property type="entry name" value="Trimeric LpxA-like enzymes"/>
    <property type="match status" value="1"/>
</dbReference>
<dbReference type="CDD" id="cd03360">
    <property type="entry name" value="LbH_AT_putative"/>
    <property type="match status" value="1"/>
</dbReference>
<name>A0A7X3LV04_9HYPH</name>
<dbReference type="Proteomes" id="UP000433101">
    <property type="component" value="Unassembled WGS sequence"/>
</dbReference>
<evidence type="ECO:0000259" key="4">
    <source>
        <dbReference type="Pfam" id="PF17836"/>
    </source>
</evidence>
<feature type="site" description="Increases basicity of active site His" evidence="2">
    <location>
        <position position="137"/>
    </location>
</feature>
<dbReference type="RefSeq" id="WP_160775740.1">
    <property type="nucleotide sequence ID" value="NZ_WUMV01000003.1"/>
</dbReference>
<organism evidence="5 6">
    <name type="scientific">Stappia sediminis</name>
    <dbReference type="NCBI Taxonomy" id="2692190"/>
    <lineage>
        <taxon>Bacteria</taxon>
        <taxon>Pseudomonadati</taxon>
        <taxon>Pseudomonadota</taxon>
        <taxon>Alphaproteobacteria</taxon>
        <taxon>Hyphomicrobiales</taxon>
        <taxon>Stappiaceae</taxon>
        <taxon>Stappia</taxon>
    </lineage>
</organism>
<dbReference type="NCBIfam" id="TIGR03570">
    <property type="entry name" value="NeuD_NnaD"/>
    <property type="match status" value="1"/>
</dbReference>
<evidence type="ECO:0000256" key="1">
    <source>
        <dbReference type="ARBA" id="ARBA00007274"/>
    </source>
</evidence>
<dbReference type="PANTHER" id="PTHR43300:SF7">
    <property type="entry name" value="UDP-N-ACETYLBACILLOSAMINE N-ACETYLTRANSFERASE"/>
    <property type="match status" value="1"/>
</dbReference>
<dbReference type="Gene3D" id="2.160.10.10">
    <property type="entry name" value="Hexapeptide repeat proteins"/>
    <property type="match status" value="1"/>
</dbReference>
<dbReference type="Gene3D" id="3.40.50.20">
    <property type="match status" value="1"/>
</dbReference>